<dbReference type="InterPro" id="IPR003265">
    <property type="entry name" value="HhH-GPD_domain"/>
</dbReference>
<gene>
    <name evidence="6" type="ORF">SAMN04487959_11233</name>
</gene>
<keyword evidence="7" id="KW-1185">Reference proteome</keyword>
<dbReference type="GO" id="GO:0006307">
    <property type="term" value="P:DNA alkylation repair"/>
    <property type="evidence" value="ECO:0007669"/>
    <property type="project" value="TreeGrafter"/>
</dbReference>
<dbReference type="AlphaFoldDB" id="A0A1I3DV59"/>
<evidence type="ECO:0000313" key="6">
    <source>
        <dbReference type="EMBL" id="SFH90478.1"/>
    </source>
</evidence>
<keyword evidence="4" id="KW-0234">DNA repair</keyword>
<dbReference type="Gene3D" id="1.10.1670.40">
    <property type="match status" value="1"/>
</dbReference>
<dbReference type="SUPFAM" id="SSF48150">
    <property type="entry name" value="DNA-glycosylase"/>
    <property type="match status" value="1"/>
</dbReference>
<dbReference type="PANTHER" id="PTHR43003:SF5">
    <property type="entry name" value="DNA-3-METHYLADENINE GLYCOSYLASE"/>
    <property type="match status" value="1"/>
</dbReference>
<dbReference type="SMART" id="SM00478">
    <property type="entry name" value="ENDO3c"/>
    <property type="match status" value="1"/>
</dbReference>
<dbReference type="Pfam" id="PF00730">
    <property type="entry name" value="HhH-GPD"/>
    <property type="match status" value="1"/>
</dbReference>
<dbReference type="STRING" id="442341.SAMN04487959_11233"/>
<evidence type="ECO:0000256" key="4">
    <source>
        <dbReference type="ARBA" id="ARBA00023204"/>
    </source>
</evidence>
<organism evidence="6 7">
    <name type="scientific">Modicisalibacter xianhensis</name>
    <dbReference type="NCBI Taxonomy" id="442341"/>
    <lineage>
        <taxon>Bacteria</taxon>
        <taxon>Pseudomonadati</taxon>
        <taxon>Pseudomonadota</taxon>
        <taxon>Gammaproteobacteria</taxon>
        <taxon>Oceanospirillales</taxon>
        <taxon>Halomonadaceae</taxon>
        <taxon>Modicisalibacter</taxon>
    </lineage>
</organism>
<dbReference type="CDD" id="cd00056">
    <property type="entry name" value="ENDO3c"/>
    <property type="match status" value="1"/>
</dbReference>
<dbReference type="Proteomes" id="UP000199040">
    <property type="component" value="Unassembled WGS sequence"/>
</dbReference>
<feature type="domain" description="HhH-GPD" evidence="5">
    <location>
        <begin position="49"/>
        <end position="197"/>
    </location>
</feature>
<dbReference type="Gene3D" id="1.10.340.30">
    <property type="entry name" value="Hypothetical protein, domain 2"/>
    <property type="match status" value="1"/>
</dbReference>
<evidence type="ECO:0000256" key="3">
    <source>
        <dbReference type="ARBA" id="ARBA00022763"/>
    </source>
</evidence>
<evidence type="ECO:0000256" key="2">
    <source>
        <dbReference type="ARBA" id="ARBA00012000"/>
    </source>
</evidence>
<accession>A0A1I3DV59</accession>
<evidence type="ECO:0000259" key="5">
    <source>
        <dbReference type="SMART" id="SM00478"/>
    </source>
</evidence>
<dbReference type="PANTHER" id="PTHR43003">
    <property type="entry name" value="DNA-3-METHYLADENINE GLYCOSYLASE"/>
    <property type="match status" value="1"/>
</dbReference>
<protein>
    <recommendedName>
        <fullName evidence="2">DNA-3-methyladenine glycosylase II</fullName>
        <ecNumber evidence="2">3.2.2.21</ecNumber>
    </recommendedName>
</protein>
<dbReference type="GO" id="GO:0043916">
    <property type="term" value="F:DNA-7-methylguanine glycosylase activity"/>
    <property type="evidence" value="ECO:0007669"/>
    <property type="project" value="TreeGrafter"/>
</dbReference>
<comment type="catalytic activity">
    <reaction evidence="1">
        <text>Hydrolysis of alkylated DNA, releasing 3-methyladenine, 3-methylguanine, 7-methylguanine and 7-methyladenine.</text>
        <dbReference type="EC" id="3.2.2.21"/>
    </reaction>
</comment>
<keyword evidence="3" id="KW-0227">DNA damage</keyword>
<dbReference type="GO" id="GO:0032131">
    <property type="term" value="F:alkylated DNA binding"/>
    <property type="evidence" value="ECO:0007669"/>
    <property type="project" value="TreeGrafter"/>
</dbReference>
<sequence>MSQDLHERFVSIAEGLSPALAEAMARGGPIEFSFDDSRPLAERLCRSVAGQQLSVKAARAIWGRVLTAAGETPLTEYFIDANEEALRACGLSSAKARAICAIAEQARLGELEAESLRPLDHAERSRRLTALWGVGQWTADMIAIFYFGDEDVWPDGDVAARKTLTRLTSPRRKTVRTAARFAPYRSWLALYLWRHVDAPPL</sequence>
<dbReference type="GO" id="GO:0032993">
    <property type="term" value="C:protein-DNA complex"/>
    <property type="evidence" value="ECO:0007669"/>
    <property type="project" value="TreeGrafter"/>
</dbReference>
<dbReference type="EC" id="3.2.2.21" evidence="2"/>
<evidence type="ECO:0000313" key="7">
    <source>
        <dbReference type="Proteomes" id="UP000199040"/>
    </source>
</evidence>
<dbReference type="GO" id="GO:0006285">
    <property type="term" value="P:base-excision repair, AP site formation"/>
    <property type="evidence" value="ECO:0007669"/>
    <property type="project" value="TreeGrafter"/>
</dbReference>
<dbReference type="InterPro" id="IPR011257">
    <property type="entry name" value="DNA_glycosylase"/>
</dbReference>
<reference evidence="6 7" key="1">
    <citation type="submission" date="2016-10" db="EMBL/GenBank/DDBJ databases">
        <authorList>
            <person name="de Groot N.N."/>
        </authorList>
    </citation>
    <scope>NUCLEOTIDE SEQUENCE [LARGE SCALE GENOMIC DNA]</scope>
    <source>
        <strain evidence="6 7">CGMCC 1.6848</strain>
    </source>
</reference>
<dbReference type="EMBL" id="FOPY01000012">
    <property type="protein sequence ID" value="SFH90478.1"/>
    <property type="molecule type" value="Genomic_DNA"/>
</dbReference>
<dbReference type="GO" id="GO:0008725">
    <property type="term" value="F:DNA-3-methyladenine glycosylase activity"/>
    <property type="evidence" value="ECO:0007669"/>
    <property type="project" value="TreeGrafter"/>
</dbReference>
<dbReference type="RefSeq" id="WP_092848079.1">
    <property type="nucleotide sequence ID" value="NZ_FOPY01000012.1"/>
</dbReference>
<name>A0A1I3DV59_9GAMM</name>
<dbReference type="InterPro" id="IPR051912">
    <property type="entry name" value="Alkylbase_DNA_Glycosylase/TA"/>
</dbReference>
<evidence type="ECO:0000256" key="1">
    <source>
        <dbReference type="ARBA" id="ARBA00000086"/>
    </source>
</evidence>
<proteinExistence type="predicted"/>